<evidence type="ECO:0000313" key="1">
    <source>
        <dbReference type="EMBL" id="TCT30848.1"/>
    </source>
</evidence>
<name>A0A4R3NLY9_9HYPH</name>
<accession>A0A4R3NLY9</accession>
<proteinExistence type="predicted"/>
<sequence length="989" mass="112186">MVETDLFRGPSRKPTISEIANARVRGLLRGLLSKDLNTSTLQTLNRLRKSANPRDWQRVSEILLLNPLFAHLPFPAPFPPKPVFPSQNFILETQPLTNELIHQSTRLYINEEAIGDQARSFIKLNQLLSLELYEEAIVALLKAEANYGYSLFLLSKAAYIYSNKSLSDDVLKPVKGLLDRYGLSGRNVISLGLVDMMDNSYELLPLRRNLLEFAASRKTDEITREIVRWQVAPVSTSSAEISARLNALGSYSLFDAFVFIGVHHFNLDIFSDLPSIPNLSGLFPDRLRKVWDALSGAQVPLATEGYKGPDPEFDDQDIYRRSIAWIENKDVSRFRAVADHLYTNATSRPIKSAVVEDLCRTYFSTLNSIDELAADRQEFAIDLTRYNNEGAGVFVRTLALIHLVTSSSYSSHAISTDVLMRIMDRTRDVAGLLNASEIQEQFDSGNDSLMHKYIVSALLSESLNTSGEKHKLRRVFQDLVIKEYGGDIIKLAEFFQHGFPNLVGHLVFICTEDFLVQLYFLISEASEVFERRAELLEWYGENFNEPTMVERARTIRLDQRLQKVRGQIDDTRLYVDPVRFGQWFDDNHLDEISSLLRGNVIDVAQIEGLKDFGDFTTQRQPHVRLAVVLQSAFQEFCSNKRYGINSYLGRRIRHGTLSGFMCNAVEETIKEERFRRIRENPHAMDALQSWVESYRFQVETWANDILHIQDKQHARGAIRSNILDLDKIEVAKSAMRVVQEQYHKHGVFSVAAQVVYEYCWRLLETDLSKIRPMIERAHLSWGSIDQARFLEACPEELGTLGIGLCRAINAKTNDVFRTVSGWFTKPVNLSPSAPISILIEAVLEEVKGHFGDFKPKIISLGIPDIELVGAFYHHMYDFLYAVIHNAARHGARDGTIETDLRLTHLDAAYQKLYVGITSTINDSDSIDKVISIIESRIAEVSEDAMVVEGNSGIKKIVRLPIDVEEVLSTDFSASGNKITVSIEMRLARM</sequence>
<gene>
    <name evidence="1" type="ORF">EDC90_104420</name>
</gene>
<keyword evidence="2" id="KW-1185">Reference proteome</keyword>
<protein>
    <submittedName>
        <fullName evidence="1">Uncharacterized protein</fullName>
    </submittedName>
</protein>
<evidence type="ECO:0000313" key="2">
    <source>
        <dbReference type="Proteomes" id="UP000295097"/>
    </source>
</evidence>
<dbReference type="EMBL" id="SMAR01000044">
    <property type="protein sequence ID" value="TCT30848.1"/>
    <property type="molecule type" value="Genomic_DNA"/>
</dbReference>
<comment type="caution">
    <text evidence="1">The sequence shown here is derived from an EMBL/GenBank/DDBJ whole genome shotgun (WGS) entry which is preliminary data.</text>
</comment>
<organism evidence="1 2">
    <name type="scientific">Martelella mediterranea</name>
    <dbReference type="NCBI Taxonomy" id="293089"/>
    <lineage>
        <taxon>Bacteria</taxon>
        <taxon>Pseudomonadati</taxon>
        <taxon>Pseudomonadota</taxon>
        <taxon>Alphaproteobacteria</taxon>
        <taxon>Hyphomicrobiales</taxon>
        <taxon>Aurantimonadaceae</taxon>
        <taxon>Martelella</taxon>
    </lineage>
</organism>
<dbReference type="Proteomes" id="UP000295097">
    <property type="component" value="Unassembled WGS sequence"/>
</dbReference>
<reference evidence="1 2" key="1">
    <citation type="submission" date="2019-03" db="EMBL/GenBank/DDBJ databases">
        <title>Freshwater and sediment microbial communities from various areas in North America, analyzing microbe dynamics in response to fracking.</title>
        <authorList>
            <person name="Lamendella R."/>
        </authorList>
    </citation>
    <scope>NUCLEOTIDE SEQUENCE [LARGE SCALE GENOMIC DNA]</scope>
    <source>
        <strain evidence="1 2">175.2</strain>
    </source>
</reference>
<dbReference type="AlphaFoldDB" id="A0A4R3NLY9"/>